<dbReference type="EC" id="2.5.1.18" evidence="2"/>
<comment type="caution">
    <text evidence="8">The sequence shown here is derived from an EMBL/GenBank/DDBJ whole genome shotgun (WGS) entry which is preliminary data.</text>
</comment>
<dbReference type="PANTHER" id="PTHR11260">
    <property type="entry name" value="GLUTATHIONE S-TRANSFERASE, GST, SUPERFAMILY, GST DOMAIN CONTAINING"/>
    <property type="match status" value="1"/>
</dbReference>
<comment type="catalytic activity">
    <reaction evidence="4">
        <text>RX + glutathione = an S-substituted glutathione + a halide anion + H(+)</text>
        <dbReference type="Rhea" id="RHEA:16437"/>
        <dbReference type="ChEBI" id="CHEBI:15378"/>
        <dbReference type="ChEBI" id="CHEBI:16042"/>
        <dbReference type="ChEBI" id="CHEBI:17792"/>
        <dbReference type="ChEBI" id="CHEBI:57925"/>
        <dbReference type="ChEBI" id="CHEBI:90779"/>
        <dbReference type="EC" id="2.5.1.18"/>
    </reaction>
</comment>
<dbReference type="Pfam" id="PF00043">
    <property type="entry name" value="GST_C"/>
    <property type="match status" value="1"/>
</dbReference>
<dbReference type="Gene3D" id="3.40.30.10">
    <property type="entry name" value="Glutaredoxin"/>
    <property type="match status" value="1"/>
</dbReference>
<organism evidence="8 9">
    <name type="scientific">Salvia divinorum</name>
    <name type="common">Maria pastora</name>
    <name type="synonym">Diviner's sage</name>
    <dbReference type="NCBI Taxonomy" id="28513"/>
    <lineage>
        <taxon>Eukaryota</taxon>
        <taxon>Viridiplantae</taxon>
        <taxon>Streptophyta</taxon>
        <taxon>Embryophyta</taxon>
        <taxon>Tracheophyta</taxon>
        <taxon>Spermatophyta</taxon>
        <taxon>Magnoliopsida</taxon>
        <taxon>eudicotyledons</taxon>
        <taxon>Gunneridae</taxon>
        <taxon>Pentapetalae</taxon>
        <taxon>asterids</taxon>
        <taxon>lamiids</taxon>
        <taxon>Lamiales</taxon>
        <taxon>Lamiaceae</taxon>
        <taxon>Nepetoideae</taxon>
        <taxon>Mentheae</taxon>
        <taxon>Salviinae</taxon>
        <taxon>Salvia</taxon>
        <taxon>Salvia subgen. Calosphace</taxon>
    </lineage>
</organism>
<evidence type="ECO:0000256" key="5">
    <source>
        <dbReference type="ARBA" id="ARBA00071370"/>
    </source>
</evidence>
<gene>
    <name evidence="8" type="ORF">AAHA92_23967</name>
</gene>
<dbReference type="PROSITE" id="PS50404">
    <property type="entry name" value="GST_NTER"/>
    <property type="match status" value="1"/>
</dbReference>
<dbReference type="CDD" id="cd03058">
    <property type="entry name" value="GST_N_Tau"/>
    <property type="match status" value="1"/>
</dbReference>
<evidence type="ECO:0000259" key="6">
    <source>
        <dbReference type="PROSITE" id="PS50404"/>
    </source>
</evidence>
<proteinExistence type="inferred from homology"/>
<evidence type="ECO:0000256" key="1">
    <source>
        <dbReference type="ARBA" id="ARBA00009929"/>
    </source>
</evidence>
<dbReference type="Pfam" id="PF02798">
    <property type="entry name" value="GST_N"/>
    <property type="match status" value="1"/>
</dbReference>
<dbReference type="InterPro" id="IPR036282">
    <property type="entry name" value="Glutathione-S-Trfase_C_sf"/>
</dbReference>
<dbReference type="InterPro" id="IPR004046">
    <property type="entry name" value="GST_C"/>
</dbReference>
<dbReference type="PANTHER" id="PTHR11260:SF676">
    <property type="entry name" value="GLUTATHIONE S-TRANSFERASE U8"/>
    <property type="match status" value="1"/>
</dbReference>
<evidence type="ECO:0000256" key="3">
    <source>
        <dbReference type="ARBA" id="ARBA00022679"/>
    </source>
</evidence>
<dbReference type="EMBL" id="JBEAFC010000009">
    <property type="protein sequence ID" value="KAL1539490.1"/>
    <property type="molecule type" value="Genomic_DNA"/>
</dbReference>
<dbReference type="SUPFAM" id="SSF52833">
    <property type="entry name" value="Thioredoxin-like"/>
    <property type="match status" value="1"/>
</dbReference>
<feature type="domain" description="GST N-terminal" evidence="6">
    <location>
        <begin position="2"/>
        <end position="81"/>
    </location>
</feature>
<protein>
    <recommendedName>
        <fullName evidence="5">Probable glutathione S-transferase</fullName>
        <ecNumber evidence="2">2.5.1.18</ecNumber>
    </recommendedName>
</protein>
<dbReference type="GO" id="GO:0004364">
    <property type="term" value="F:glutathione transferase activity"/>
    <property type="evidence" value="ECO:0007669"/>
    <property type="project" value="UniProtKB-EC"/>
</dbReference>
<dbReference type="InterPro" id="IPR036249">
    <property type="entry name" value="Thioredoxin-like_sf"/>
</dbReference>
<reference evidence="8 9" key="1">
    <citation type="submission" date="2024-06" db="EMBL/GenBank/DDBJ databases">
        <title>A chromosome level genome sequence of Diviner's sage (Salvia divinorum).</title>
        <authorList>
            <person name="Ford S.A."/>
            <person name="Ro D.-K."/>
            <person name="Ness R.W."/>
            <person name="Phillips M.A."/>
        </authorList>
    </citation>
    <scope>NUCLEOTIDE SEQUENCE [LARGE SCALE GENOMIC DNA]</scope>
    <source>
        <strain evidence="8">SAF-2024a</strain>
        <tissue evidence="8">Leaf</tissue>
    </source>
</reference>
<dbReference type="Proteomes" id="UP001567538">
    <property type="component" value="Unassembled WGS sequence"/>
</dbReference>
<dbReference type="SUPFAM" id="SSF47616">
    <property type="entry name" value="GST C-terminal domain-like"/>
    <property type="match status" value="1"/>
</dbReference>
<dbReference type="SFLD" id="SFLDG01152">
    <property type="entry name" value="Main.3:_Omega-_and_Tau-like"/>
    <property type="match status" value="1"/>
</dbReference>
<dbReference type="InterPro" id="IPR045073">
    <property type="entry name" value="Omega/Tau-like"/>
</dbReference>
<dbReference type="InterPro" id="IPR004045">
    <property type="entry name" value="Glutathione_S-Trfase_N"/>
</dbReference>
<dbReference type="SFLD" id="SFLDG00358">
    <property type="entry name" value="Main_(cytGST)"/>
    <property type="match status" value="1"/>
</dbReference>
<dbReference type="SFLD" id="SFLDS00019">
    <property type="entry name" value="Glutathione_Transferase_(cytos"/>
    <property type="match status" value="1"/>
</dbReference>
<evidence type="ECO:0000256" key="2">
    <source>
        <dbReference type="ARBA" id="ARBA00012452"/>
    </source>
</evidence>
<evidence type="ECO:0000313" key="8">
    <source>
        <dbReference type="EMBL" id="KAL1539490.1"/>
    </source>
</evidence>
<keyword evidence="3 8" id="KW-0808">Transferase</keyword>
<dbReference type="Gene3D" id="1.20.1050.10">
    <property type="match status" value="1"/>
</dbReference>
<dbReference type="FunFam" id="1.20.1050.10:FF:000012">
    <property type="entry name" value="Tau class glutathione S-transferase"/>
    <property type="match status" value="1"/>
</dbReference>
<keyword evidence="9" id="KW-1185">Reference proteome</keyword>
<sequence length="219" mass="25530">MSKVQLIGAWFSPFLKRVEITLKMKGVEYEYIEVDLINKPPLILHHNPVHQKVPILIHDGKTIVESAVILEYIDEVWKGPNILPKDPYQRARARFWADFIDQKCVPATRKALWCRGEVQVNAIREAREALKILECEVKDKKFFGGDQIDYVDIIGSFLAYWMRIFDEVVGLHLFTQDELPSLCKWADELCDNKYIKEHLPDKERLADRVRGHAKTTRSV</sequence>
<comment type="similarity">
    <text evidence="1">Belongs to the GST superfamily. HSP26 family.</text>
</comment>
<evidence type="ECO:0000313" key="9">
    <source>
        <dbReference type="Proteomes" id="UP001567538"/>
    </source>
</evidence>
<evidence type="ECO:0000259" key="7">
    <source>
        <dbReference type="PROSITE" id="PS50405"/>
    </source>
</evidence>
<feature type="domain" description="GST C-terminal" evidence="7">
    <location>
        <begin position="86"/>
        <end position="209"/>
    </location>
</feature>
<dbReference type="AlphaFoldDB" id="A0ABD1G5V1"/>
<dbReference type="InterPro" id="IPR010987">
    <property type="entry name" value="Glutathione-S-Trfase_C-like"/>
</dbReference>
<dbReference type="CDD" id="cd03185">
    <property type="entry name" value="GST_C_Tau"/>
    <property type="match status" value="1"/>
</dbReference>
<accession>A0ABD1G5V1</accession>
<dbReference type="InterPro" id="IPR045074">
    <property type="entry name" value="GST_C_Tau"/>
</dbReference>
<evidence type="ECO:0000256" key="4">
    <source>
        <dbReference type="ARBA" id="ARBA00047960"/>
    </source>
</evidence>
<name>A0ABD1G5V1_SALDI</name>
<dbReference type="InterPro" id="IPR040079">
    <property type="entry name" value="Glutathione_S-Trfase"/>
</dbReference>
<dbReference type="PROSITE" id="PS50405">
    <property type="entry name" value="GST_CTER"/>
    <property type="match status" value="1"/>
</dbReference>
<dbReference type="FunFam" id="3.40.30.10:FF:000014">
    <property type="entry name" value="Tau class glutathione S-transferase"/>
    <property type="match status" value="1"/>
</dbReference>